<dbReference type="STRING" id="1317121.ATO11_05690"/>
<dbReference type="Proteomes" id="UP000036938">
    <property type="component" value="Unassembled WGS sequence"/>
</dbReference>
<keyword evidence="4" id="KW-1185">Reference proteome</keyword>
<evidence type="ECO:0000313" key="4">
    <source>
        <dbReference type="Proteomes" id="UP000036938"/>
    </source>
</evidence>
<reference evidence="3 4" key="1">
    <citation type="journal article" date="2015" name="Int. J. Syst. Evol. Microbiol.">
        <title>Aestuariivita atlantica sp. nov., isolated from deep sea sediment of the Atlantic Ocean.</title>
        <authorList>
            <person name="Li G."/>
            <person name="Lai Q."/>
            <person name="Du Y."/>
            <person name="Liu X."/>
            <person name="Sun F."/>
            <person name="Shao Z."/>
        </authorList>
    </citation>
    <scope>NUCLEOTIDE SEQUENCE [LARGE SCALE GENOMIC DNA]</scope>
    <source>
        <strain evidence="3 4">22II-S11-z3</strain>
    </source>
</reference>
<keyword evidence="1" id="KW-0472">Membrane</keyword>
<feature type="transmembrane region" description="Helical" evidence="1">
    <location>
        <begin position="178"/>
        <end position="198"/>
    </location>
</feature>
<dbReference type="GO" id="GO:0016020">
    <property type="term" value="C:membrane"/>
    <property type="evidence" value="ECO:0007669"/>
    <property type="project" value="InterPro"/>
</dbReference>
<dbReference type="Pfam" id="PF00892">
    <property type="entry name" value="EamA"/>
    <property type="match status" value="2"/>
</dbReference>
<feature type="transmembrane region" description="Helical" evidence="1">
    <location>
        <begin position="210"/>
        <end position="233"/>
    </location>
</feature>
<evidence type="ECO:0000313" key="3">
    <source>
        <dbReference type="EMBL" id="KNG94868.1"/>
    </source>
</evidence>
<dbReference type="SUPFAM" id="SSF103481">
    <property type="entry name" value="Multidrug resistance efflux transporter EmrE"/>
    <property type="match status" value="2"/>
</dbReference>
<feature type="domain" description="EamA" evidence="2">
    <location>
        <begin position="150"/>
        <end position="279"/>
    </location>
</feature>
<comment type="caution">
    <text evidence="3">The sequence shown here is derived from an EMBL/GenBank/DDBJ whole genome shotgun (WGS) entry which is preliminary data.</text>
</comment>
<dbReference type="InterPro" id="IPR000620">
    <property type="entry name" value="EamA_dom"/>
</dbReference>
<feature type="transmembrane region" description="Helical" evidence="1">
    <location>
        <begin position="240"/>
        <end position="260"/>
    </location>
</feature>
<feature type="transmembrane region" description="Helical" evidence="1">
    <location>
        <begin position="42"/>
        <end position="61"/>
    </location>
</feature>
<dbReference type="AlphaFoldDB" id="A0A0L1JTY4"/>
<keyword evidence="1" id="KW-1133">Transmembrane helix</keyword>
<feature type="transmembrane region" description="Helical" evidence="1">
    <location>
        <begin position="73"/>
        <end position="89"/>
    </location>
</feature>
<dbReference type="InterPro" id="IPR037185">
    <property type="entry name" value="EmrE-like"/>
</dbReference>
<name>A0A0L1JTY4_9RHOB</name>
<organism evidence="3 4">
    <name type="scientific">Pseudaestuariivita atlantica</name>
    <dbReference type="NCBI Taxonomy" id="1317121"/>
    <lineage>
        <taxon>Bacteria</taxon>
        <taxon>Pseudomonadati</taxon>
        <taxon>Pseudomonadota</taxon>
        <taxon>Alphaproteobacteria</taxon>
        <taxon>Rhodobacterales</taxon>
        <taxon>Paracoccaceae</taxon>
        <taxon>Pseudaestuariivita</taxon>
    </lineage>
</organism>
<accession>A0A0L1JTY4</accession>
<feature type="transmembrane region" description="Helical" evidence="1">
    <location>
        <begin position="95"/>
        <end position="112"/>
    </location>
</feature>
<dbReference type="EMBL" id="AQQZ01000002">
    <property type="protein sequence ID" value="KNG94868.1"/>
    <property type="molecule type" value="Genomic_DNA"/>
</dbReference>
<feature type="transmembrane region" description="Helical" evidence="1">
    <location>
        <begin position="266"/>
        <end position="285"/>
    </location>
</feature>
<feature type="transmembrane region" description="Helical" evidence="1">
    <location>
        <begin position="154"/>
        <end position="171"/>
    </location>
</feature>
<feature type="transmembrane region" description="Helical" evidence="1">
    <location>
        <begin position="12"/>
        <end position="30"/>
    </location>
</feature>
<sequence length="288" mass="29787">MLARLTDRLEANATWVAVISAVMWGVWWAPIRFIETLGVPGIWSGPLLIAGALVLAVPVWLIRGPVRISGRGVLGACGMGTAMMTYSAALAEGEVVRVLLIFYLAPVWSKILERVFMGLRWTWVSTVALVLSFGGILVLTGATPEAGLRPGDGLALVSGMAWAVGSALVFGSGERNTAGLTAVTCAAGLAVAVALALLRAGAPDGMPPLPVGLSLLTGVVYITPLMVLTVLAARWVPPGLLSFLLTAEIASGVITSALFAGEPFGWPHAVGSLLIAAGATSEVLARRR</sequence>
<keyword evidence="1" id="KW-0812">Transmembrane</keyword>
<feature type="domain" description="EamA" evidence="2">
    <location>
        <begin position="16"/>
        <end position="140"/>
    </location>
</feature>
<gene>
    <name evidence="3" type="ORF">ATO11_05690</name>
</gene>
<proteinExistence type="predicted"/>
<evidence type="ECO:0000256" key="1">
    <source>
        <dbReference type="SAM" id="Phobius"/>
    </source>
</evidence>
<evidence type="ECO:0000259" key="2">
    <source>
        <dbReference type="Pfam" id="PF00892"/>
    </source>
</evidence>
<feature type="transmembrane region" description="Helical" evidence="1">
    <location>
        <begin position="121"/>
        <end position="142"/>
    </location>
</feature>
<protein>
    <recommendedName>
        <fullName evidence="2">EamA domain-containing protein</fullName>
    </recommendedName>
</protein>
<dbReference type="RefSeq" id="WP_050529855.1">
    <property type="nucleotide sequence ID" value="NZ_AQQZ01000002.1"/>
</dbReference>